<reference evidence="1" key="1">
    <citation type="journal article" date="2015" name="Nature">
        <title>Complex archaea that bridge the gap between prokaryotes and eukaryotes.</title>
        <authorList>
            <person name="Spang A."/>
            <person name="Saw J.H."/>
            <person name="Jorgensen S.L."/>
            <person name="Zaremba-Niedzwiedzka K."/>
            <person name="Martijn J."/>
            <person name="Lind A.E."/>
            <person name="van Eijk R."/>
            <person name="Schleper C."/>
            <person name="Guy L."/>
            <person name="Ettema T.J."/>
        </authorList>
    </citation>
    <scope>NUCLEOTIDE SEQUENCE</scope>
</reference>
<accession>A0A0F9P1R3</accession>
<name>A0A0F9P1R3_9ZZZZ</name>
<dbReference type="AlphaFoldDB" id="A0A0F9P1R3"/>
<gene>
    <name evidence="1" type="ORF">LCGC14_0899260</name>
</gene>
<evidence type="ECO:0000313" key="1">
    <source>
        <dbReference type="EMBL" id="KKN24009.1"/>
    </source>
</evidence>
<organism evidence="1">
    <name type="scientific">marine sediment metagenome</name>
    <dbReference type="NCBI Taxonomy" id="412755"/>
    <lineage>
        <taxon>unclassified sequences</taxon>
        <taxon>metagenomes</taxon>
        <taxon>ecological metagenomes</taxon>
    </lineage>
</organism>
<protein>
    <submittedName>
        <fullName evidence="1">Uncharacterized protein</fullName>
    </submittedName>
</protein>
<proteinExistence type="predicted"/>
<dbReference type="EMBL" id="LAZR01002918">
    <property type="protein sequence ID" value="KKN24009.1"/>
    <property type="molecule type" value="Genomic_DNA"/>
</dbReference>
<comment type="caution">
    <text evidence="1">The sequence shown here is derived from an EMBL/GenBank/DDBJ whole genome shotgun (WGS) entry which is preliminary data.</text>
</comment>
<sequence length="326" mass="38407">MELFQISWGEEKKLFLEFKKDESESQTLLPEKIRRLNLKFQISKTTKQKTYTNQPPYLISIKKLYYSNEYLCFSIDLDEIYSYNDIQIRIVRLTVLLYSGQRIEYTFKEKFDISDIWVNEDCYSGFNFINLRDKNVSHKTITTEKLIKTVKTDYHTKKQESTVIYEKNCIKDISANETLISIISENNKTLKNIENQLINLNQTIQNMPLTNLSYNATPPLLNKRNQTGIERIKIPTKPALINGQMSSSKLMVIKEMKTIFNQNKENNSIFNIKDILKPLTDVELQEMILDDEMLIQKEEEAITNQIKRLQKHLKQEILLENLTGPR</sequence>